<reference evidence="1" key="1">
    <citation type="submission" date="2023-01" db="EMBL/GenBank/DDBJ databases">
        <title>The growth and conidiation of Purpureocillium lavendulum are regulated by nitrogen source and histone H3K14 acetylation.</title>
        <authorList>
            <person name="Tang P."/>
            <person name="Han J."/>
            <person name="Zhang C."/>
            <person name="Tang P."/>
            <person name="Qi F."/>
            <person name="Zhang K."/>
            <person name="Liang L."/>
        </authorList>
    </citation>
    <scope>NUCLEOTIDE SEQUENCE</scope>
    <source>
        <strain evidence="1">YMF1.00683</strain>
    </source>
</reference>
<protein>
    <submittedName>
        <fullName evidence="1">Uncharacterized protein</fullName>
    </submittedName>
</protein>
<dbReference type="Proteomes" id="UP001163105">
    <property type="component" value="Unassembled WGS sequence"/>
</dbReference>
<comment type="caution">
    <text evidence="1">The sequence shown here is derived from an EMBL/GenBank/DDBJ whole genome shotgun (WGS) entry which is preliminary data.</text>
</comment>
<organism evidence="1 2">
    <name type="scientific">Purpureocillium lavendulum</name>
    <dbReference type="NCBI Taxonomy" id="1247861"/>
    <lineage>
        <taxon>Eukaryota</taxon>
        <taxon>Fungi</taxon>
        <taxon>Dikarya</taxon>
        <taxon>Ascomycota</taxon>
        <taxon>Pezizomycotina</taxon>
        <taxon>Sordariomycetes</taxon>
        <taxon>Hypocreomycetidae</taxon>
        <taxon>Hypocreales</taxon>
        <taxon>Ophiocordycipitaceae</taxon>
        <taxon>Purpureocillium</taxon>
    </lineage>
</organism>
<sequence>MLAQPTIPDCLQEPYPRIVQDLSVLAAELEHGTIVKPKDPNYALMSEATQAINKFLGFIHGSDGWNKRNPSIPTPAPLEDDSWFSQSGHDLWDSEIGFWQELAEHPSLFNQALASPMN</sequence>
<name>A0AB34G7D1_9HYPO</name>
<evidence type="ECO:0000313" key="1">
    <source>
        <dbReference type="EMBL" id="KAJ6447004.1"/>
    </source>
</evidence>
<dbReference type="EMBL" id="JAQHRD010000001">
    <property type="protein sequence ID" value="KAJ6447004.1"/>
    <property type="molecule type" value="Genomic_DNA"/>
</dbReference>
<evidence type="ECO:0000313" key="2">
    <source>
        <dbReference type="Proteomes" id="UP001163105"/>
    </source>
</evidence>
<dbReference type="AlphaFoldDB" id="A0AB34G7D1"/>
<proteinExistence type="predicted"/>
<gene>
    <name evidence="1" type="ORF">O9K51_01779</name>
</gene>
<accession>A0AB34G7D1</accession>
<keyword evidence="2" id="KW-1185">Reference proteome</keyword>